<dbReference type="EMBL" id="UYJE01001164">
    <property type="protein sequence ID" value="VDH99670.1"/>
    <property type="molecule type" value="Genomic_DNA"/>
</dbReference>
<reference evidence="2" key="1">
    <citation type="submission" date="2018-11" db="EMBL/GenBank/DDBJ databases">
        <authorList>
            <person name="Alioto T."/>
            <person name="Alioto T."/>
        </authorList>
    </citation>
    <scope>NUCLEOTIDE SEQUENCE</scope>
</reference>
<accession>A0A8B6C5L7</accession>
<dbReference type="Proteomes" id="UP000596742">
    <property type="component" value="Unassembled WGS sequence"/>
</dbReference>
<feature type="region of interest" description="Disordered" evidence="1">
    <location>
        <begin position="96"/>
        <end position="117"/>
    </location>
</feature>
<protein>
    <submittedName>
        <fullName evidence="2">Uncharacterized protein</fullName>
    </submittedName>
</protein>
<dbReference type="AlphaFoldDB" id="A0A8B6C5L7"/>
<evidence type="ECO:0000313" key="3">
    <source>
        <dbReference type="Proteomes" id="UP000596742"/>
    </source>
</evidence>
<proteinExistence type="predicted"/>
<feature type="region of interest" description="Disordered" evidence="1">
    <location>
        <begin position="192"/>
        <end position="230"/>
    </location>
</feature>
<dbReference type="OrthoDB" id="6095684at2759"/>
<comment type="caution">
    <text evidence="2">The sequence shown here is derived from an EMBL/GenBank/DDBJ whole genome shotgun (WGS) entry which is preliminary data.</text>
</comment>
<keyword evidence="3" id="KW-1185">Reference proteome</keyword>
<evidence type="ECO:0000313" key="2">
    <source>
        <dbReference type="EMBL" id="VDH99670.1"/>
    </source>
</evidence>
<gene>
    <name evidence="2" type="ORF">MGAL_10B058085</name>
</gene>
<sequence>MTVLIPQTRKNSTDRDNGQCRQSMFGLKTPISNCRRRNDLDDFDGIRSILSHSSVEDHWTRYVQNDGSLFYVLVKESCSRGKHKTTRCYYHSDTEHDTDMALSPSEKLSSNSHDEVNNREERLVEDVSCNDPTRTHTCNGHETTNSIKSSHDLYTDVFLDEKEQHILCSKRQCNCRHRNDIDYKHDINHNKTTNKHSSDHDCDSGIHSDSDRSSIDSVSSNNEKTATKPRRLHFSHMISFNRLRSRFRLEK</sequence>
<name>A0A8B6C5L7_MYTGA</name>
<feature type="compositionally biased region" description="Basic and acidic residues" evidence="1">
    <location>
        <begin position="196"/>
        <end position="214"/>
    </location>
</feature>
<evidence type="ECO:0000256" key="1">
    <source>
        <dbReference type="SAM" id="MobiDB-lite"/>
    </source>
</evidence>
<feature type="region of interest" description="Disordered" evidence="1">
    <location>
        <begin position="1"/>
        <end position="20"/>
    </location>
</feature>
<organism evidence="2 3">
    <name type="scientific">Mytilus galloprovincialis</name>
    <name type="common">Mediterranean mussel</name>
    <dbReference type="NCBI Taxonomy" id="29158"/>
    <lineage>
        <taxon>Eukaryota</taxon>
        <taxon>Metazoa</taxon>
        <taxon>Spiralia</taxon>
        <taxon>Lophotrochozoa</taxon>
        <taxon>Mollusca</taxon>
        <taxon>Bivalvia</taxon>
        <taxon>Autobranchia</taxon>
        <taxon>Pteriomorphia</taxon>
        <taxon>Mytilida</taxon>
        <taxon>Mytiloidea</taxon>
        <taxon>Mytilidae</taxon>
        <taxon>Mytilinae</taxon>
        <taxon>Mytilus</taxon>
    </lineage>
</organism>